<accession>A0AAV6RXE4</accession>
<evidence type="ECO:0000313" key="1">
    <source>
        <dbReference type="EMBL" id="KAG7510037.1"/>
    </source>
</evidence>
<gene>
    <name evidence="1" type="ORF">JOB18_011564</name>
</gene>
<dbReference type="EMBL" id="JAGKHQ010000008">
    <property type="protein sequence ID" value="KAG7510037.1"/>
    <property type="molecule type" value="Genomic_DNA"/>
</dbReference>
<organism evidence="1 2">
    <name type="scientific">Solea senegalensis</name>
    <name type="common">Senegalese sole</name>
    <dbReference type="NCBI Taxonomy" id="28829"/>
    <lineage>
        <taxon>Eukaryota</taxon>
        <taxon>Metazoa</taxon>
        <taxon>Chordata</taxon>
        <taxon>Craniata</taxon>
        <taxon>Vertebrata</taxon>
        <taxon>Euteleostomi</taxon>
        <taxon>Actinopterygii</taxon>
        <taxon>Neopterygii</taxon>
        <taxon>Teleostei</taxon>
        <taxon>Neoteleostei</taxon>
        <taxon>Acanthomorphata</taxon>
        <taxon>Carangaria</taxon>
        <taxon>Pleuronectiformes</taxon>
        <taxon>Pleuronectoidei</taxon>
        <taxon>Soleidae</taxon>
        <taxon>Solea</taxon>
    </lineage>
</organism>
<evidence type="ECO:0000313" key="2">
    <source>
        <dbReference type="Proteomes" id="UP000693946"/>
    </source>
</evidence>
<dbReference type="AlphaFoldDB" id="A0AAV6RXE4"/>
<comment type="caution">
    <text evidence="1">The sequence shown here is derived from an EMBL/GenBank/DDBJ whole genome shotgun (WGS) entry which is preliminary data.</text>
</comment>
<proteinExistence type="predicted"/>
<protein>
    <submittedName>
        <fullName evidence="1">Uncharacterized protein</fullName>
    </submittedName>
</protein>
<dbReference type="Proteomes" id="UP000693946">
    <property type="component" value="Linkage Group LG16"/>
</dbReference>
<name>A0AAV6RXE4_SOLSE</name>
<keyword evidence="2" id="KW-1185">Reference proteome</keyword>
<sequence length="154" mass="16630">MFPRLPRLTPGYIRLLQTQAYHNVSAAPPAERTMPGMALLLGAVGIGMCGYSSRQLALYHRPSARVLQWVGTHTEATMAGTAAHKTPFLDVTRQANACHEIPPPSFVGQKEIMCGSRLDLGWPATAVDSQKLHFCTSKPVAILAHRTSVAPCAL</sequence>
<reference evidence="1 2" key="1">
    <citation type="journal article" date="2021" name="Sci. Rep.">
        <title>Chromosome anchoring in Senegalese sole (Solea senegalensis) reveals sex-associated markers and genome rearrangements in flatfish.</title>
        <authorList>
            <person name="Guerrero-Cozar I."/>
            <person name="Gomez-Garrido J."/>
            <person name="Berbel C."/>
            <person name="Martinez-Blanch J.F."/>
            <person name="Alioto T."/>
            <person name="Claros M.G."/>
            <person name="Gagnaire P.A."/>
            <person name="Manchado M."/>
        </authorList>
    </citation>
    <scope>NUCLEOTIDE SEQUENCE [LARGE SCALE GENOMIC DNA]</scope>
    <source>
        <strain evidence="1">Sse05_10M</strain>
    </source>
</reference>